<keyword evidence="2" id="KW-0238">DNA-binding</keyword>
<dbReference type="SUPFAM" id="SSF64288">
    <property type="entry name" value="Chorismate lyase-like"/>
    <property type="match status" value="1"/>
</dbReference>
<organism evidence="5 6">
    <name type="scientific">Belnapia mucosa</name>
    <dbReference type="NCBI Taxonomy" id="2804532"/>
    <lineage>
        <taxon>Bacteria</taxon>
        <taxon>Pseudomonadati</taxon>
        <taxon>Pseudomonadota</taxon>
        <taxon>Alphaproteobacteria</taxon>
        <taxon>Acetobacterales</taxon>
        <taxon>Roseomonadaceae</taxon>
        <taxon>Belnapia</taxon>
    </lineage>
</organism>
<dbReference type="InterPro" id="IPR050679">
    <property type="entry name" value="Bact_HTH_transcr_reg"/>
</dbReference>
<dbReference type="InterPro" id="IPR028978">
    <property type="entry name" value="Chorismate_lyase_/UTRA_dom_sf"/>
</dbReference>
<dbReference type="Gene3D" id="3.40.1410.10">
    <property type="entry name" value="Chorismate lyase-like"/>
    <property type="match status" value="1"/>
</dbReference>
<dbReference type="Pfam" id="PF07702">
    <property type="entry name" value="UTRA"/>
    <property type="match status" value="1"/>
</dbReference>
<keyword evidence="1" id="KW-0805">Transcription regulation</keyword>
<dbReference type="InterPro" id="IPR000524">
    <property type="entry name" value="Tscrpt_reg_HTH_GntR"/>
</dbReference>
<accession>A0ABS1V6Q9</accession>
<gene>
    <name evidence="5" type="primary">phnF</name>
    <name evidence="5" type="ORF">JMJ55_18680</name>
</gene>
<evidence type="ECO:0000313" key="5">
    <source>
        <dbReference type="EMBL" id="MBL6457364.1"/>
    </source>
</evidence>
<protein>
    <submittedName>
        <fullName evidence="5">Phosphonate metabolism transcriptional regulator PhnF</fullName>
    </submittedName>
</protein>
<dbReference type="Gene3D" id="1.10.10.10">
    <property type="entry name" value="Winged helix-like DNA-binding domain superfamily/Winged helix DNA-binding domain"/>
    <property type="match status" value="1"/>
</dbReference>
<dbReference type="SMART" id="SM00345">
    <property type="entry name" value="HTH_GNTR"/>
    <property type="match status" value="1"/>
</dbReference>
<sequence length="246" mass="26749">MAPGRLTRIRGYVLWRQVALALEEEIISGKMTPGTPLPAAGEIAERFGVNLHTVRRALQDLQTRGLVVTRQGSGTFVAEAVLDYPVGRRTRFSESVRRQNHEPEGRILQVQTLPADDELAALLGIAPGRPVVIAHRLNLVDGRPLCIGRHCFPADRFPEIGAALRQDSSVTRALARFGIADFRRRVTRVTTRLPTPDEAALLQQPLAVPVLLTEAVNVDLAGAPIEASFGCYAADRVQLVTEAGEG</sequence>
<dbReference type="PANTHER" id="PTHR44846:SF1">
    <property type="entry name" value="MANNOSYL-D-GLYCERATE TRANSPORT_METABOLISM SYSTEM REPRESSOR MNGR-RELATED"/>
    <property type="match status" value="1"/>
</dbReference>
<keyword evidence="3" id="KW-0804">Transcription</keyword>
<dbReference type="NCBIfam" id="TIGR02325">
    <property type="entry name" value="C_P_lyase_phnF"/>
    <property type="match status" value="1"/>
</dbReference>
<evidence type="ECO:0000256" key="2">
    <source>
        <dbReference type="ARBA" id="ARBA00023125"/>
    </source>
</evidence>
<evidence type="ECO:0000256" key="1">
    <source>
        <dbReference type="ARBA" id="ARBA00023015"/>
    </source>
</evidence>
<dbReference type="SMART" id="SM00866">
    <property type="entry name" value="UTRA"/>
    <property type="match status" value="1"/>
</dbReference>
<dbReference type="PROSITE" id="PS50949">
    <property type="entry name" value="HTH_GNTR"/>
    <property type="match status" value="1"/>
</dbReference>
<dbReference type="EMBL" id="JAEUXJ010000008">
    <property type="protein sequence ID" value="MBL6457364.1"/>
    <property type="molecule type" value="Genomic_DNA"/>
</dbReference>
<feature type="domain" description="HTH gntR-type" evidence="4">
    <location>
        <begin position="12"/>
        <end position="80"/>
    </location>
</feature>
<proteinExistence type="predicted"/>
<evidence type="ECO:0000256" key="3">
    <source>
        <dbReference type="ARBA" id="ARBA00023163"/>
    </source>
</evidence>
<dbReference type="PRINTS" id="PR00035">
    <property type="entry name" value="HTHGNTR"/>
</dbReference>
<dbReference type="CDD" id="cd07377">
    <property type="entry name" value="WHTH_GntR"/>
    <property type="match status" value="1"/>
</dbReference>
<dbReference type="InterPro" id="IPR036390">
    <property type="entry name" value="WH_DNA-bd_sf"/>
</dbReference>
<dbReference type="InterPro" id="IPR012702">
    <property type="entry name" value="CP_lyase_PhnF"/>
</dbReference>
<dbReference type="Pfam" id="PF00392">
    <property type="entry name" value="GntR"/>
    <property type="match status" value="1"/>
</dbReference>
<reference evidence="5 6" key="1">
    <citation type="submission" date="2021-01" db="EMBL/GenBank/DDBJ databases">
        <title>Belnapia mucosa sp. nov. and Belnapia arida sp. nov., isolated from the Tabernas Desert (Almeria, Spain).</title>
        <authorList>
            <person name="Molina-Menor E."/>
            <person name="Vidal-Verdu A."/>
            <person name="Calonge A."/>
            <person name="Satari L."/>
            <person name="Pereto Magraner J."/>
            <person name="Porcar Miralles M."/>
        </authorList>
    </citation>
    <scope>NUCLEOTIDE SEQUENCE [LARGE SCALE GENOMIC DNA]</scope>
    <source>
        <strain evidence="5 6">T6</strain>
    </source>
</reference>
<name>A0ABS1V6Q9_9PROT</name>
<dbReference type="Proteomes" id="UP000606490">
    <property type="component" value="Unassembled WGS sequence"/>
</dbReference>
<dbReference type="InterPro" id="IPR036388">
    <property type="entry name" value="WH-like_DNA-bd_sf"/>
</dbReference>
<evidence type="ECO:0000259" key="4">
    <source>
        <dbReference type="PROSITE" id="PS50949"/>
    </source>
</evidence>
<evidence type="ECO:0000313" key="6">
    <source>
        <dbReference type="Proteomes" id="UP000606490"/>
    </source>
</evidence>
<dbReference type="PANTHER" id="PTHR44846">
    <property type="entry name" value="MANNOSYL-D-GLYCERATE TRANSPORT/METABOLISM SYSTEM REPRESSOR MNGR-RELATED"/>
    <property type="match status" value="1"/>
</dbReference>
<comment type="caution">
    <text evidence="5">The sequence shown here is derived from an EMBL/GenBank/DDBJ whole genome shotgun (WGS) entry which is preliminary data.</text>
</comment>
<dbReference type="SUPFAM" id="SSF46785">
    <property type="entry name" value="Winged helix' DNA-binding domain"/>
    <property type="match status" value="1"/>
</dbReference>
<dbReference type="InterPro" id="IPR011663">
    <property type="entry name" value="UTRA"/>
</dbReference>
<keyword evidence="6" id="KW-1185">Reference proteome</keyword>